<evidence type="ECO:0008006" key="4">
    <source>
        <dbReference type="Google" id="ProtNLM"/>
    </source>
</evidence>
<dbReference type="PANTHER" id="PTHR10699">
    <property type="entry name" value="NEUROMODULIN"/>
    <property type="match status" value="1"/>
</dbReference>
<dbReference type="Proteomes" id="UP000678499">
    <property type="component" value="Unassembled WGS sequence"/>
</dbReference>
<reference evidence="2" key="1">
    <citation type="submission" date="2020-11" db="EMBL/GenBank/DDBJ databases">
        <authorList>
            <person name="Tran Van P."/>
        </authorList>
    </citation>
    <scope>NUCLEOTIDE SEQUENCE</scope>
</reference>
<evidence type="ECO:0000256" key="1">
    <source>
        <dbReference type="SAM" id="MobiDB-lite"/>
    </source>
</evidence>
<keyword evidence="3" id="KW-1185">Reference proteome</keyword>
<dbReference type="Pfam" id="PF00612">
    <property type="entry name" value="IQ"/>
    <property type="match status" value="1"/>
</dbReference>
<feature type="region of interest" description="Disordered" evidence="1">
    <location>
        <begin position="34"/>
        <end position="53"/>
    </location>
</feature>
<dbReference type="AlphaFoldDB" id="A0A7R9BM18"/>
<dbReference type="OrthoDB" id="252964at2759"/>
<dbReference type="EMBL" id="CAJPEX010001026">
    <property type="protein sequence ID" value="CAG0917983.1"/>
    <property type="molecule type" value="Genomic_DNA"/>
</dbReference>
<dbReference type="Gene3D" id="1.20.5.190">
    <property type="match status" value="1"/>
</dbReference>
<name>A0A7R9BM18_9CRUS</name>
<protein>
    <recommendedName>
        <fullName evidence="4">Neuromodulin</fullName>
    </recommendedName>
</protein>
<dbReference type="GO" id="GO:0005516">
    <property type="term" value="F:calmodulin binding"/>
    <property type="evidence" value="ECO:0007669"/>
    <property type="project" value="TreeGrafter"/>
</dbReference>
<feature type="compositionally biased region" description="Basic and acidic residues" evidence="1">
    <location>
        <begin position="42"/>
        <end position="53"/>
    </location>
</feature>
<sequence>MTKSMGSEEEPIDLSDPDLAVAATKIQANFRGHIARKTGTPAEKKKDEEQDKELAKDMEQLKTAEEEEIDIDLNDPAVEAAAAKIQASFKSHMKLKKKTGTK</sequence>
<evidence type="ECO:0000313" key="2">
    <source>
        <dbReference type="EMBL" id="CAD7277831.1"/>
    </source>
</evidence>
<dbReference type="PANTHER" id="PTHR10699:SF11">
    <property type="entry name" value="IGLOO, ISOFORM A"/>
    <property type="match status" value="1"/>
</dbReference>
<dbReference type="InterPro" id="IPR000048">
    <property type="entry name" value="IQ_motif_EF-hand-BS"/>
</dbReference>
<accession>A0A7R9BM18</accession>
<organism evidence="2">
    <name type="scientific">Notodromas monacha</name>
    <dbReference type="NCBI Taxonomy" id="399045"/>
    <lineage>
        <taxon>Eukaryota</taxon>
        <taxon>Metazoa</taxon>
        <taxon>Ecdysozoa</taxon>
        <taxon>Arthropoda</taxon>
        <taxon>Crustacea</taxon>
        <taxon>Oligostraca</taxon>
        <taxon>Ostracoda</taxon>
        <taxon>Podocopa</taxon>
        <taxon>Podocopida</taxon>
        <taxon>Cypridocopina</taxon>
        <taxon>Cypridoidea</taxon>
        <taxon>Cyprididae</taxon>
        <taxon>Notodromas</taxon>
    </lineage>
</organism>
<gene>
    <name evidence="2" type="ORF">NMOB1V02_LOCUS5554</name>
</gene>
<dbReference type="EMBL" id="OA883063">
    <property type="protein sequence ID" value="CAD7277831.1"/>
    <property type="molecule type" value="Genomic_DNA"/>
</dbReference>
<dbReference type="PROSITE" id="PS50096">
    <property type="entry name" value="IQ"/>
    <property type="match status" value="1"/>
</dbReference>
<proteinExistence type="predicted"/>
<evidence type="ECO:0000313" key="3">
    <source>
        <dbReference type="Proteomes" id="UP000678499"/>
    </source>
</evidence>